<keyword evidence="2" id="KW-1185">Reference proteome</keyword>
<reference evidence="1" key="1">
    <citation type="submission" date="2022-03" db="EMBL/GenBank/DDBJ databases">
        <authorList>
            <person name="Sayadi A."/>
        </authorList>
    </citation>
    <scope>NUCLEOTIDE SEQUENCE</scope>
</reference>
<dbReference type="EMBL" id="CAKOFQ010007098">
    <property type="protein sequence ID" value="CAH1990818.1"/>
    <property type="molecule type" value="Genomic_DNA"/>
</dbReference>
<dbReference type="AlphaFoldDB" id="A0A9P0LEM1"/>
<gene>
    <name evidence="1" type="ORF">ACAOBT_LOCUS19895</name>
</gene>
<sequence length="93" mass="10695">MSSTPVGKRIHTEKCILKLDILFSVTSFLPGLCGADEEPLGTLYHQDVIIIKIVSNHSNWRKWHYQTINRLTNQKKVNLTWLRTDKAARVPPI</sequence>
<evidence type="ECO:0000313" key="1">
    <source>
        <dbReference type="EMBL" id="CAH1990818.1"/>
    </source>
</evidence>
<organism evidence="1 2">
    <name type="scientific">Acanthoscelides obtectus</name>
    <name type="common">Bean weevil</name>
    <name type="synonym">Bruchus obtectus</name>
    <dbReference type="NCBI Taxonomy" id="200917"/>
    <lineage>
        <taxon>Eukaryota</taxon>
        <taxon>Metazoa</taxon>
        <taxon>Ecdysozoa</taxon>
        <taxon>Arthropoda</taxon>
        <taxon>Hexapoda</taxon>
        <taxon>Insecta</taxon>
        <taxon>Pterygota</taxon>
        <taxon>Neoptera</taxon>
        <taxon>Endopterygota</taxon>
        <taxon>Coleoptera</taxon>
        <taxon>Polyphaga</taxon>
        <taxon>Cucujiformia</taxon>
        <taxon>Chrysomeloidea</taxon>
        <taxon>Chrysomelidae</taxon>
        <taxon>Bruchinae</taxon>
        <taxon>Bruchini</taxon>
        <taxon>Acanthoscelides</taxon>
    </lineage>
</organism>
<accession>A0A9P0LEM1</accession>
<name>A0A9P0LEM1_ACAOB</name>
<dbReference type="Proteomes" id="UP001152888">
    <property type="component" value="Unassembled WGS sequence"/>
</dbReference>
<proteinExistence type="predicted"/>
<comment type="caution">
    <text evidence="1">The sequence shown here is derived from an EMBL/GenBank/DDBJ whole genome shotgun (WGS) entry which is preliminary data.</text>
</comment>
<protein>
    <submittedName>
        <fullName evidence="1">Uncharacterized protein</fullName>
    </submittedName>
</protein>
<evidence type="ECO:0000313" key="2">
    <source>
        <dbReference type="Proteomes" id="UP001152888"/>
    </source>
</evidence>